<reference evidence="13" key="1">
    <citation type="submission" date="2017-02" db="UniProtKB">
        <authorList>
            <consortium name="WormBaseParasite"/>
        </authorList>
    </citation>
    <scope>IDENTIFICATION</scope>
</reference>
<sequence>MVVRKRLFKLFTLLAAICAIFMIYRISTADKWKLVSERPCKWPPSAVEDILVNGTYNITICAKLSIDAIQDDQPKRYLLSDLFNVHDKDETVTFESLPKLSKKIWKKVKYPRIYDTYPQDVPMEEIVYNIKAGKTVSHLPAYNFPIKILETSKSVCAEGTEHDLVIVVKNAVYNSKIRNEFRDFMRNQALMYPDIRVGYVFSVGLPRSHGGRHFIRDGHLVSLGGSGGEMLEIYDGKRNLIMETIKNEIELYDDIILGDYEDTYFNLTWKTVTNLRWLSAFCNKTQGDFFMVLDDDHRVNISAIHEFMQSTPRSDLRNFLHGKISYRDKASRSPTSKFFMSTNEVPWSRMAPYPRGMSQLIGADIVDDMAIASAYTRYDFLNEDVFLGLVARKLGITLKSLDTLYEHSDYLRHLHDTKHPLVALKPYFSKS</sequence>
<dbReference type="Proteomes" id="UP000278807">
    <property type="component" value="Unassembled WGS sequence"/>
</dbReference>
<evidence type="ECO:0000256" key="8">
    <source>
        <dbReference type="ARBA" id="ARBA00023034"/>
    </source>
</evidence>
<keyword evidence="5" id="KW-0812">Transmembrane</keyword>
<dbReference type="GO" id="GO:0000139">
    <property type="term" value="C:Golgi membrane"/>
    <property type="evidence" value="ECO:0007669"/>
    <property type="project" value="UniProtKB-SubCell"/>
</dbReference>
<evidence type="ECO:0000256" key="3">
    <source>
        <dbReference type="ARBA" id="ARBA00022676"/>
    </source>
</evidence>
<comment type="similarity">
    <text evidence="2 10">Belongs to the glycosyltransferase 31 family.</text>
</comment>
<evidence type="ECO:0000256" key="1">
    <source>
        <dbReference type="ARBA" id="ARBA00004323"/>
    </source>
</evidence>
<dbReference type="AlphaFoldDB" id="A0A0R3T213"/>
<evidence type="ECO:0000313" key="11">
    <source>
        <dbReference type="EMBL" id="VDN96806.1"/>
    </source>
</evidence>
<dbReference type="Pfam" id="PF01762">
    <property type="entry name" value="Galactosyl_T"/>
    <property type="match status" value="1"/>
</dbReference>
<accession>A0A0R3T213</accession>
<dbReference type="GO" id="GO:0006493">
    <property type="term" value="P:protein O-linked glycosylation"/>
    <property type="evidence" value="ECO:0007669"/>
    <property type="project" value="TreeGrafter"/>
</dbReference>
<dbReference type="EMBL" id="UZAE01000321">
    <property type="protein sequence ID" value="VDN96806.1"/>
    <property type="molecule type" value="Genomic_DNA"/>
</dbReference>
<dbReference type="PANTHER" id="PTHR11214">
    <property type="entry name" value="BETA-1,3-N-ACETYLGLUCOSAMINYLTRANSFERASE"/>
    <property type="match status" value="1"/>
</dbReference>
<evidence type="ECO:0000256" key="7">
    <source>
        <dbReference type="ARBA" id="ARBA00022989"/>
    </source>
</evidence>
<keyword evidence="7" id="KW-1133">Transmembrane helix</keyword>
<gene>
    <name evidence="11" type="ORF">HNAJ_LOCUS947</name>
</gene>
<comment type="subcellular location">
    <subcellularLocation>
        <location evidence="1 10">Golgi apparatus membrane</location>
        <topology evidence="1 10">Single-pass type II membrane protein</topology>
    </subcellularLocation>
</comment>
<dbReference type="InterPro" id="IPR002659">
    <property type="entry name" value="Glyco_trans_31"/>
</dbReference>
<dbReference type="GO" id="GO:0016758">
    <property type="term" value="F:hexosyltransferase activity"/>
    <property type="evidence" value="ECO:0007669"/>
    <property type="project" value="InterPro"/>
</dbReference>
<evidence type="ECO:0000256" key="2">
    <source>
        <dbReference type="ARBA" id="ARBA00008661"/>
    </source>
</evidence>
<evidence type="ECO:0000256" key="10">
    <source>
        <dbReference type="RuleBase" id="RU363063"/>
    </source>
</evidence>
<evidence type="ECO:0000256" key="4">
    <source>
        <dbReference type="ARBA" id="ARBA00022679"/>
    </source>
</evidence>
<keyword evidence="4" id="KW-0808">Transferase</keyword>
<dbReference type="EC" id="2.4.1.-" evidence="10"/>
<keyword evidence="12" id="KW-1185">Reference proteome</keyword>
<evidence type="ECO:0000313" key="13">
    <source>
        <dbReference type="WBParaSite" id="HNAJ_0000094701-mRNA-1"/>
    </source>
</evidence>
<organism evidence="13">
    <name type="scientific">Rodentolepis nana</name>
    <name type="common">Dwarf tapeworm</name>
    <name type="synonym">Hymenolepis nana</name>
    <dbReference type="NCBI Taxonomy" id="102285"/>
    <lineage>
        <taxon>Eukaryota</taxon>
        <taxon>Metazoa</taxon>
        <taxon>Spiralia</taxon>
        <taxon>Lophotrochozoa</taxon>
        <taxon>Platyhelminthes</taxon>
        <taxon>Cestoda</taxon>
        <taxon>Eucestoda</taxon>
        <taxon>Cyclophyllidea</taxon>
        <taxon>Hymenolepididae</taxon>
        <taxon>Rodentolepis</taxon>
    </lineage>
</organism>
<dbReference type="STRING" id="102285.A0A0R3T213"/>
<dbReference type="Gene3D" id="3.90.550.50">
    <property type="match status" value="1"/>
</dbReference>
<dbReference type="PANTHER" id="PTHR11214:SF314">
    <property type="entry name" value="HEXOSYLTRANSFERASE"/>
    <property type="match status" value="1"/>
</dbReference>
<keyword evidence="9" id="KW-0472">Membrane</keyword>
<reference evidence="11 12" key="2">
    <citation type="submission" date="2018-11" db="EMBL/GenBank/DDBJ databases">
        <authorList>
            <consortium name="Pathogen Informatics"/>
        </authorList>
    </citation>
    <scope>NUCLEOTIDE SEQUENCE [LARGE SCALE GENOMIC DNA]</scope>
</reference>
<dbReference type="OrthoDB" id="2139606at2759"/>
<protein>
    <recommendedName>
        <fullName evidence="10">Hexosyltransferase</fullName>
        <ecNumber evidence="10">2.4.1.-</ecNumber>
    </recommendedName>
</protein>
<evidence type="ECO:0000256" key="9">
    <source>
        <dbReference type="ARBA" id="ARBA00023136"/>
    </source>
</evidence>
<proteinExistence type="inferred from homology"/>
<evidence type="ECO:0000256" key="6">
    <source>
        <dbReference type="ARBA" id="ARBA00022968"/>
    </source>
</evidence>
<evidence type="ECO:0000313" key="12">
    <source>
        <dbReference type="Proteomes" id="UP000278807"/>
    </source>
</evidence>
<keyword evidence="6" id="KW-0735">Signal-anchor</keyword>
<dbReference type="WBParaSite" id="HNAJ_0000094701-mRNA-1">
    <property type="protein sequence ID" value="HNAJ_0000094701-mRNA-1"/>
    <property type="gene ID" value="HNAJ_0000094701"/>
</dbReference>
<keyword evidence="8 10" id="KW-0333">Golgi apparatus</keyword>
<keyword evidence="3 10" id="KW-0328">Glycosyltransferase</keyword>
<evidence type="ECO:0000256" key="5">
    <source>
        <dbReference type="ARBA" id="ARBA00022692"/>
    </source>
</evidence>
<name>A0A0R3T213_RODNA</name>